<evidence type="ECO:0000313" key="2">
    <source>
        <dbReference type="EMBL" id="MPC33919.1"/>
    </source>
</evidence>
<name>A0A5B7EL91_PORTR</name>
<accession>A0A5B7EL91</accession>
<comment type="caution">
    <text evidence="2">The sequence shown here is derived from an EMBL/GenBank/DDBJ whole genome shotgun (WGS) entry which is preliminary data.</text>
</comment>
<feature type="region of interest" description="Disordered" evidence="1">
    <location>
        <begin position="23"/>
        <end position="53"/>
    </location>
</feature>
<dbReference type="Proteomes" id="UP000324222">
    <property type="component" value="Unassembled WGS sequence"/>
</dbReference>
<protein>
    <submittedName>
        <fullName evidence="2">Uncharacterized protein</fullName>
    </submittedName>
</protein>
<sequence length="95" mass="10729">MTLLAHHKNRGKNLSENVCEGLGWEGGGRPEEHTGWGREPHTRAGDGPPPGADDTMIVFLPHYKQTPLRRFRAHIRDEQTIKSFLGGMQWDEANE</sequence>
<gene>
    <name evidence="2" type="ORF">E2C01_027288</name>
</gene>
<dbReference type="AlphaFoldDB" id="A0A5B7EL91"/>
<dbReference type="EMBL" id="VSRR010002940">
    <property type="protein sequence ID" value="MPC33919.1"/>
    <property type="molecule type" value="Genomic_DNA"/>
</dbReference>
<feature type="compositionally biased region" description="Basic and acidic residues" evidence="1">
    <location>
        <begin position="28"/>
        <end position="44"/>
    </location>
</feature>
<proteinExistence type="predicted"/>
<keyword evidence="3" id="KW-1185">Reference proteome</keyword>
<evidence type="ECO:0000313" key="3">
    <source>
        <dbReference type="Proteomes" id="UP000324222"/>
    </source>
</evidence>
<organism evidence="2 3">
    <name type="scientific">Portunus trituberculatus</name>
    <name type="common">Swimming crab</name>
    <name type="synonym">Neptunus trituberculatus</name>
    <dbReference type="NCBI Taxonomy" id="210409"/>
    <lineage>
        <taxon>Eukaryota</taxon>
        <taxon>Metazoa</taxon>
        <taxon>Ecdysozoa</taxon>
        <taxon>Arthropoda</taxon>
        <taxon>Crustacea</taxon>
        <taxon>Multicrustacea</taxon>
        <taxon>Malacostraca</taxon>
        <taxon>Eumalacostraca</taxon>
        <taxon>Eucarida</taxon>
        <taxon>Decapoda</taxon>
        <taxon>Pleocyemata</taxon>
        <taxon>Brachyura</taxon>
        <taxon>Eubrachyura</taxon>
        <taxon>Portunoidea</taxon>
        <taxon>Portunidae</taxon>
        <taxon>Portuninae</taxon>
        <taxon>Portunus</taxon>
    </lineage>
</organism>
<evidence type="ECO:0000256" key="1">
    <source>
        <dbReference type="SAM" id="MobiDB-lite"/>
    </source>
</evidence>
<reference evidence="2 3" key="1">
    <citation type="submission" date="2019-05" db="EMBL/GenBank/DDBJ databases">
        <title>Another draft genome of Portunus trituberculatus and its Hox gene families provides insights of decapod evolution.</title>
        <authorList>
            <person name="Jeong J.-H."/>
            <person name="Song I."/>
            <person name="Kim S."/>
            <person name="Choi T."/>
            <person name="Kim D."/>
            <person name="Ryu S."/>
            <person name="Kim W."/>
        </authorList>
    </citation>
    <scope>NUCLEOTIDE SEQUENCE [LARGE SCALE GENOMIC DNA]</scope>
    <source>
        <tissue evidence="2">Muscle</tissue>
    </source>
</reference>